<keyword evidence="1" id="KW-1133">Transmembrane helix</keyword>
<dbReference type="Pfam" id="PF09335">
    <property type="entry name" value="VTT_dom"/>
    <property type="match status" value="1"/>
</dbReference>
<dbReference type="PANTHER" id="PTHR42709:SF11">
    <property type="entry name" value="DEDA FAMILY PROTEIN"/>
    <property type="match status" value="1"/>
</dbReference>
<name>A0A212RYP0_RHOAC</name>
<gene>
    <name evidence="3" type="ORF">SAMN06265338_1098</name>
</gene>
<dbReference type="EMBL" id="FYDG01000009">
    <property type="protein sequence ID" value="SNB77847.1"/>
    <property type="molecule type" value="Genomic_DNA"/>
</dbReference>
<organism evidence="3 4">
    <name type="scientific">Rhodoblastus acidophilus</name>
    <name type="common">Rhodopseudomonas acidophila</name>
    <dbReference type="NCBI Taxonomy" id="1074"/>
    <lineage>
        <taxon>Bacteria</taxon>
        <taxon>Pseudomonadati</taxon>
        <taxon>Pseudomonadota</taxon>
        <taxon>Alphaproteobacteria</taxon>
        <taxon>Hyphomicrobiales</taxon>
        <taxon>Rhodoblastaceae</taxon>
        <taxon>Rhodoblastus</taxon>
    </lineage>
</organism>
<reference evidence="4" key="1">
    <citation type="submission" date="2017-06" db="EMBL/GenBank/DDBJ databases">
        <authorList>
            <person name="Varghese N."/>
            <person name="Submissions S."/>
        </authorList>
    </citation>
    <scope>NUCLEOTIDE SEQUENCE [LARGE SCALE GENOMIC DNA]</scope>
    <source>
        <strain evidence="4">DSM 137</strain>
    </source>
</reference>
<keyword evidence="1" id="KW-0812">Transmembrane</keyword>
<dbReference type="PANTHER" id="PTHR42709">
    <property type="entry name" value="ALKALINE PHOSPHATASE LIKE PROTEIN"/>
    <property type="match status" value="1"/>
</dbReference>
<protein>
    <submittedName>
        <fullName evidence="3">Membrane protein YqaA, SNARE-associated domain</fullName>
    </submittedName>
</protein>
<keyword evidence="4" id="KW-1185">Reference proteome</keyword>
<proteinExistence type="predicted"/>
<dbReference type="OrthoDB" id="9810270at2"/>
<dbReference type="AlphaFoldDB" id="A0A212RYP0"/>
<evidence type="ECO:0000259" key="2">
    <source>
        <dbReference type="Pfam" id="PF09335"/>
    </source>
</evidence>
<sequence>MFEKLYKWTISLAESRHATWALAGVAFAESSFFPLPPDLILLPMAVAQPKKAWLYAAVCTVASVLGGAVGYAIGSLLFDTIGHWIIHVYGYASKIDALRAFYAQWGWAFILVKGLTPIPYKLVTIVSGLLNYNFALFMLLSLITRGARFFILAAALNRFGDFFRHALEKHFGTFVIGLLAIVVLGFYLAAKMA</sequence>
<feature type="transmembrane region" description="Helical" evidence="1">
    <location>
        <begin position="99"/>
        <end position="120"/>
    </location>
</feature>
<evidence type="ECO:0000313" key="3">
    <source>
        <dbReference type="EMBL" id="SNB77847.1"/>
    </source>
</evidence>
<evidence type="ECO:0000313" key="4">
    <source>
        <dbReference type="Proteomes" id="UP000198418"/>
    </source>
</evidence>
<dbReference type="InterPro" id="IPR051311">
    <property type="entry name" value="DedA_domain"/>
</dbReference>
<dbReference type="RefSeq" id="WP_088521553.1">
    <property type="nucleotide sequence ID" value="NZ_FYDG01000009.1"/>
</dbReference>
<feature type="domain" description="VTT" evidence="2">
    <location>
        <begin position="49"/>
        <end position="155"/>
    </location>
</feature>
<dbReference type="Proteomes" id="UP000198418">
    <property type="component" value="Unassembled WGS sequence"/>
</dbReference>
<dbReference type="GO" id="GO:0005886">
    <property type="term" value="C:plasma membrane"/>
    <property type="evidence" value="ECO:0007669"/>
    <property type="project" value="TreeGrafter"/>
</dbReference>
<feature type="transmembrane region" description="Helical" evidence="1">
    <location>
        <begin position="132"/>
        <end position="159"/>
    </location>
</feature>
<evidence type="ECO:0000256" key="1">
    <source>
        <dbReference type="SAM" id="Phobius"/>
    </source>
</evidence>
<feature type="transmembrane region" description="Helical" evidence="1">
    <location>
        <begin position="52"/>
        <end position="78"/>
    </location>
</feature>
<accession>A0A212RYP0</accession>
<feature type="transmembrane region" description="Helical" evidence="1">
    <location>
        <begin position="171"/>
        <end position="190"/>
    </location>
</feature>
<dbReference type="InterPro" id="IPR032816">
    <property type="entry name" value="VTT_dom"/>
</dbReference>
<keyword evidence="1" id="KW-0472">Membrane</keyword>